<comment type="caution">
    <text evidence="1">The sequence shown here is derived from an EMBL/GenBank/DDBJ whole genome shotgun (WGS) entry which is preliminary data.</text>
</comment>
<feature type="non-terminal residue" evidence="1">
    <location>
        <position position="53"/>
    </location>
</feature>
<sequence length="53" mass="5890">MSELTLTVMRLGFLAVLWLFVIVAVQVIRSDLFGTRVTQRGARREAGRAQQAG</sequence>
<dbReference type="EMBL" id="JAAGMU010000676">
    <property type="protein sequence ID" value="NEC80079.1"/>
    <property type="molecule type" value="Genomic_DNA"/>
</dbReference>
<name>A0A6G3U0Q0_9ACTN</name>
<reference evidence="1" key="1">
    <citation type="submission" date="2020-01" db="EMBL/GenBank/DDBJ databases">
        <title>Insect and environment-associated Actinomycetes.</title>
        <authorList>
            <person name="Currrie C."/>
            <person name="Chevrette M."/>
            <person name="Carlson C."/>
            <person name="Stubbendieck R."/>
            <person name="Wendt-Pienkowski E."/>
        </authorList>
    </citation>
    <scope>NUCLEOTIDE SEQUENCE</scope>
    <source>
        <strain evidence="1">SID7958</strain>
    </source>
</reference>
<protein>
    <submittedName>
        <fullName evidence="1">FHA domain-containing protein</fullName>
    </submittedName>
</protein>
<organism evidence="1">
    <name type="scientific">Streptomyces sp. SID7958</name>
    <dbReference type="NCBI Taxonomy" id="2706093"/>
    <lineage>
        <taxon>Bacteria</taxon>
        <taxon>Bacillati</taxon>
        <taxon>Actinomycetota</taxon>
        <taxon>Actinomycetes</taxon>
        <taxon>Kitasatosporales</taxon>
        <taxon>Streptomycetaceae</taxon>
        <taxon>Streptomyces</taxon>
    </lineage>
</organism>
<accession>A0A6G3U0Q0</accession>
<gene>
    <name evidence="1" type="ORF">G3I38_12715</name>
</gene>
<evidence type="ECO:0000313" key="1">
    <source>
        <dbReference type="EMBL" id="NEC80079.1"/>
    </source>
</evidence>
<dbReference type="AlphaFoldDB" id="A0A6G3U0Q0"/>
<proteinExistence type="predicted"/>